<feature type="binding site" evidence="10">
    <location>
        <position position="22"/>
    </location>
    <ligand>
        <name>Mg(2+)</name>
        <dbReference type="ChEBI" id="CHEBI:18420"/>
    </ligand>
</feature>
<dbReference type="Proteomes" id="UP000885664">
    <property type="component" value="Unassembled WGS sequence"/>
</dbReference>
<evidence type="ECO:0000256" key="2">
    <source>
        <dbReference type="ARBA" id="ARBA00022516"/>
    </source>
</evidence>
<comment type="function">
    <text evidence="10">Prenyltransferase that catalyzes the transfer of the geranylgeranyl moiety of geranylgeranyl diphosphate (GGPP) to the C3 hydroxyl of sn-glycerol-1-phosphate (G1P). This reaction is the first ether-bond-formation step in the biosynthesis of archaeal membrane lipids.</text>
</comment>
<keyword evidence="1 10" id="KW-0963">Cytoplasm</keyword>
<evidence type="ECO:0000256" key="4">
    <source>
        <dbReference type="ARBA" id="ARBA00022723"/>
    </source>
</evidence>
<dbReference type="UniPathway" id="UPA00940"/>
<dbReference type="NCBIfam" id="TIGR01769">
    <property type="entry name" value="GGGP"/>
    <property type="match status" value="1"/>
</dbReference>
<dbReference type="FunFam" id="3.20.20.390:FF:000001">
    <property type="entry name" value="Heptaprenylglyceryl phosphate synthase"/>
    <property type="match status" value="1"/>
</dbReference>
<dbReference type="AlphaFoldDB" id="A0A7C2UR40"/>
<evidence type="ECO:0000256" key="9">
    <source>
        <dbReference type="ARBA" id="ARBA00047288"/>
    </source>
</evidence>
<comment type="pathway">
    <text evidence="10">Membrane lipid metabolism; glycerophospholipid metabolism.</text>
</comment>
<keyword evidence="4 10" id="KW-0479">Metal-binding</keyword>
<dbReference type="SUPFAM" id="SSF51395">
    <property type="entry name" value="FMN-linked oxidoreductases"/>
    <property type="match status" value="1"/>
</dbReference>
<dbReference type="InterPro" id="IPR039074">
    <property type="entry name" value="GGGP/HepGP_synthase_I"/>
</dbReference>
<accession>A0A7C2UR40</accession>
<keyword evidence="2 10" id="KW-0444">Lipid biosynthesis</keyword>
<evidence type="ECO:0000256" key="5">
    <source>
        <dbReference type="ARBA" id="ARBA00022842"/>
    </source>
</evidence>
<evidence type="ECO:0000313" key="11">
    <source>
        <dbReference type="EMBL" id="HEU97456.1"/>
    </source>
</evidence>
<comment type="catalytic activity">
    <reaction evidence="9 10">
        <text>sn-glycerol 1-phosphate + (2E,6E,10E)-geranylgeranyl diphosphate = sn-3-O-(geranylgeranyl)glycerol 1-phosphate + diphosphate</text>
        <dbReference type="Rhea" id="RHEA:23404"/>
        <dbReference type="ChEBI" id="CHEBI:33019"/>
        <dbReference type="ChEBI" id="CHEBI:57677"/>
        <dbReference type="ChEBI" id="CHEBI:57685"/>
        <dbReference type="ChEBI" id="CHEBI:58756"/>
        <dbReference type="EC" id="2.5.1.41"/>
    </reaction>
</comment>
<keyword evidence="7 10" id="KW-0594">Phospholipid biosynthesis</keyword>
<dbReference type="PANTHER" id="PTHR40029">
    <property type="match status" value="1"/>
</dbReference>
<evidence type="ECO:0000256" key="6">
    <source>
        <dbReference type="ARBA" id="ARBA00023098"/>
    </source>
</evidence>
<comment type="similarity">
    <text evidence="10">Belongs to the GGGP/HepGP synthase family. Group II subfamily.</text>
</comment>
<dbReference type="NCBIfam" id="NF003198">
    <property type="entry name" value="PRK04169.1-2"/>
    <property type="match status" value="1"/>
</dbReference>
<keyword evidence="5 10" id="KW-0460">Magnesium</keyword>
<feature type="binding site" evidence="10">
    <location>
        <position position="51"/>
    </location>
    <ligand>
        <name>Mg(2+)</name>
        <dbReference type="ChEBI" id="CHEBI:18420"/>
    </ligand>
</feature>
<dbReference type="GO" id="GO:0120536">
    <property type="term" value="F:heptaprenylglyceryl phosphate synthase activity"/>
    <property type="evidence" value="ECO:0007669"/>
    <property type="project" value="UniProtKB-ARBA"/>
</dbReference>
<dbReference type="CDD" id="cd02812">
    <property type="entry name" value="PcrB_like"/>
    <property type="match status" value="1"/>
</dbReference>
<dbReference type="PANTHER" id="PTHR40029:SF2">
    <property type="entry name" value="HEPTAPRENYLGLYCERYL PHOSPHATE SYNTHASE"/>
    <property type="match status" value="1"/>
</dbReference>
<gene>
    <name evidence="11" type="ORF">ENO36_01175</name>
</gene>
<keyword evidence="8 10" id="KW-1208">Phospholipid metabolism</keyword>
<reference evidence="11" key="1">
    <citation type="journal article" date="2020" name="mSystems">
        <title>Genome- and Community-Level Interaction Insights into Carbon Utilization and Element Cycling Functions of Hydrothermarchaeota in Hydrothermal Sediment.</title>
        <authorList>
            <person name="Zhou Z."/>
            <person name="Liu Y."/>
            <person name="Xu W."/>
            <person name="Pan J."/>
            <person name="Luo Z.H."/>
            <person name="Li M."/>
        </authorList>
    </citation>
    <scope>NUCLEOTIDE SEQUENCE [LARGE SCALE GENOMIC DNA]</scope>
    <source>
        <strain evidence="11">SpSt-1259</strain>
    </source>
</reference>
<dbReference type="InterPro" id="IPR038597">
    <property type="entry name" value="GGGP/HepGP_synthase_sf"/>
</dbReference>
<dbReference type="GO" id="GO:0000287">
    <property type="term" value="F:magnesium ion binding"/>
    <property type="evidence" value="ECO:0007669"/>
    <property type="project" value="UniProtKB-UniRule"/>
</dbReference>
<protein>
    <recommendedName>
        <fullName evidence="10">Geranylgeranylglyceryl phosphate synthase</fullName>
        <shortName evidence="10">GGGP synthase</shortName>
        <shortName evidence="10">GGGPS</shortName>
        <ecNumber evidence="10">2.5.1.41</ecNumber>
    </recommendedName>
    <alternativeName>
        <fullName evidence="10">(S)-3-O-geranylgeranylglyceryl phosphate synthase</fullName>
    </alternativeName>
    <alternativeName>
        <fullName evidence="10">Phosphoglycerol geranylgeranyltransferase</fullName>
    </alternativeName>
</protein>
<dbReference type="Pfam" id="PF01884">
    <property type="entry name" value="PcrB"/>
    <property type="match status" value="1"/>
</dbReference>
<evidence type="ECO:0000256" key="7">
    <source>
        <dbReference type="ARBA" id="ARBA00023209"/>
    </source>
</evidence>
<comment type="subcellular location">
    <subcellularLocation>
        <location evidence="10">Cytoplasm</location>
    </subcellularLocation>
</comment>
<keyword evidence="6 10" id="KW-0443">Lipid metabolism</keyword>
<evidence type="ECO:0000256" key="10">
    <source>
        <dbReference type="HAMAP-Rule" id="MF_00112"/>
    </source>
</evidence>
<comment type="cofactor">
    <cofactor evidence="10">
        <name>Mg(2+)</name>
        <dbReference type="ChEBI" id="CHEBI:18420"/>
    </cofactor>
</comment>
<dbReference type="EMBL" id="DSFE01000034">
    <property type="protein sequence ID" value="HEU97456.1"/>
    <property type="molecule type" value="Genomic_DNA"/>
</dbReference>
<dbReference type="GO" id="GO:0046474">
    <property type="term" value="P:glycerophospholipid biosynthetic process"/>
    <property type="evidence" value="ECO:0007669"/>
    <property type="project" value="UniProtKB-UniRule"/>
</dbReference>
<dbReference type="InterPro" id="IPR010946">
    <property type="entry name" value="GGGP_synth"/>
</dbReference>
<dbReference type="InterPro" id="IPR008205">
    <property type="entry name" value="GGGP_HepGP_synthase"/>
</dbReference>
<name>A0A7C2UR40_9CREN</name>
<sequence length="244" mass="26240">MKVSDYLREKRNEGPLHFALIDPNKTKAEEAEKIAEQLKHLGTDAFLVGGSLGVEPRETEEIIMKLKSSGLPVIIFPGDVNNVVRGADAILFMSLLNSDSVYHIIGAQVQGAPLVRKYNLEPLPTGYLIIGYGGAAGFIGKARPIPFDQPYIAAAYAMAAEMLGMKYIYLEAGSGSPHHVPPEMVKIVKGSLREAFLIVGGGIRSDDVARAIIEAGADAIVTGNILEKSLEVAGDIVNMIKKRK</sequence>
<proteinExistence type="inferred from homology"/>
<organism evidence="11">
    <name type="scientific">Fervidicoccus fontis</name>
    <dbReference type="NCBI Taxonomy" id="683846"/>
    <lineage>
        <taxon>Archaea</taxon>
        <taxon>Thermoproteota</taxon>
        <taxon>Thermoprotei</taxon>
        <taxon>Fervidicoccales</taxon>
        <taxon>Fervidicoccaceae</taxon>
        <taxon>Fervidicoccus</taxon>
    </lineage>
</organism>
<feature type="binding site" evidence="10">
    <location>
        <begin position="169"/>
        <end position="175"/>
    </location>
    <ligand>
        <name>sn-glycerol 1-phosphate</name>
        <dbReference type="ChEBI" id="CHEBI:57685"/>
    </ligand>
</feature>
<feature type="binding site" evidence="10">
    <location>
        <begin position="223"/>
        <end position="224"/>
    </location>
    <ligand>
        <name>sn-glycerol 1-phosphate</name>
        <dbReference type="ChEBI" id="CHEBI:57685"/>
    </ligand>
</feature>
<feature type="binding site" evidence="10">
    <location>
        <begin position="201"/>
        <end position="202"/>
    </location>
    <ligand>
        <name>sn-glycerol 1-phosphate</name>
        <dbReference type="ChEBI" id="CHEBI:57685"/>
    </ligand>
</feature>
<dbReference type="GO" id="GO:0005737">
    <property type="term" value="C:cytoplasm"/>
    <property type="evidence" value="ECO:0007669"/>
    <property type="project" value="UniProtKB-SubCell"/>
</dbReference>
<dbReference type="GO" id="GO:0047294">
    <property type="term" value="F:phosphoglycerol geranylgeranyltransferase activity"/>
    <property type="evidence" value="ECO:0007669"/>
    <property type="project" value="UniProtKB-UniRule"/>
</dbReference>
<dbReference type="EC" id="2.5.1.41" evidence="10"/>
<comment type="caution">
    <text evidence="10">Lacks conserved residue(s) required for the propagation of feature annotation.</text>
</comment>
<keyword evidence="3 10" id="KW-0808">Transferase</keyword>
<evidence type="ECO:0000256" key="8">
    <source>
        <dbReference type="ARBA" id="ARBA00023264"/>
    </source>
</evidence>
<dbReference type="HAMAP" id="MF_00112">
    <property type="entry name" value="GGGP_HepGP_synthase"/>
    <property type="match status" value="1"/>
</dbReference>
<evidence type="ECO:0000256" key="1">
    <source>
        <dbReference type="ARBA" id="ARBA00022490"/>
    </source>
</evidence>
<evidence type="ECO:0000256" key="3">
    <source>
        <dbReference type="ARBA" id="ARBA00022679"/>
    </source>
</evidence>
<comment type="caution">
    <text evidence="11">The sequence shown here is derived from an EMBL/GenBank/DDBJ whole genome shotgun (WGS) entry which is preliminary data.</text>
</comment>
<dbReference type="NCBIfam" id="TIGR01768">
    <property type="entry name" value="GGGP-family"/>
    <property type="match status" value="1"/>
</dbReference>
<dbReference type="Gene3D" id="3.20.20.390">
    <property type="entry name" value="FMN-linked oxidoreductases"/>
    <property type="match status" value="1"/>
</dbReference>